<dbReference type="OrthoDB" id="4965449at2"/>
<name>A0A2S2BT95_9NOCA</name>
<dbReference type="Pfam" id="PF12728">
    <property type="entry name" value="HTH_17"/>
    <property type="match status" value="1"/>
</dbReference>
<evidence type="ECO:0000313" key="2">
    <source>
        <dbReference type="EMBL" id="AWK71846.1"/>
    </source>
</evidence>
<reference evidence="2 3" key="1">
    <citation type="submission" date="2017-05" db="EMBL/GenBank/DDBJ databases">
        <title>Isolation of Rhodococcus sp. S2-17 biodegrading of BP-3.</title>
        <authorList>
            <person name="Lee Y."/>
            <person name="Kim K.H."/>
            <person name="Chun B.H."/>
            <person name="Jung H.S."/>
            <person name="Jeon C.O."/>
        </authorList>
    </citation>
    <scope>NUCLEOTIDE SEQUENCE [LARGE SCALE GENOMIC DNA]</scope>
    <source>
        <strain evidence="2 3">S2-17</strain>
    </source>
</reference>
<dbReference type="KEGG" id="roz:CBI38_09860"/>
<dbReference type="InterPro" id="IPR041657">
    <property type="entry name" value="HTH_17"/>
</dbReference>
<evidence type="ECO:0000259" key="1">
    <source>
        <dbReference type="Pfam" id="PF12728"/>
    </source>
</evidence>
<organism evidence="2 3">
    <name type="scientific">Rhodococcus oxybenzonivorans</name>
    <dbReference type="NCBI Taxonomy" id="1990687"/>
    <lineage>
        <taxon>Bacteria</taxon>
        <taxon>Bacillati</taxon>
        <taxon>Actinomycetota</taxon>
        <taxon>Actinomycetes</taxon>
        <taxon>Mycobacteriales</taxon>
        <taxon>Nocardiaceae</taxon>
        <taxon>Rhodococcus</taxon>
    </lineage>
</organism>
<protein>
    <submittedName>
        <fullName evidence="2">DNA-binding protein</fullName>
    </submittedName>
</protein>
<dbReference type="GO" id="GO:0003677">
    <property type="term" value="F:DNA binding"/>
    <property type="evidence" value="ECO:0007669"/>
    <property type="project" value="UniProtKB-KW"/>
</dbReference>
<dbReference type="EMBL" id="CP021354">
    <property type="protein sequence ID" value="AWK71846.1"/>
    <property type="molecule type" value="Genomic_DNA"/>
</dbReference>
<dbReference type="RefSeq" id="WP_109328473.1">
    <property type="nucleotide sequence ID" value="NZ_CP021354.1"/>
</dbReference>
<dbReference type="AlphaFoldDB" id="A0A2S2BT95"/>
<keyword evidence="2" id="KW-0238">DNA-binding</keyword>
<dbReference type="SUPFAM" id="SSF46955">
    <property type="entry name" value="Putative DNA-binding domain"/>
    <property type="match status" value="1"/>
</dbReference>
<feature type="domain" description="Helix-turn-helix" evidence="1">
    <location>
        <begin position="69"/>
        <end position="117"/>
    </location>
</feature>
<gene>
    <name evidence="2" type="ORF">CBI38_09860</name>
</gene>
<evidence type="ECO:0000313" key="3">
    <source>
        <dbReference type="Proteomes" id="UP000245711"/>
    </source>
</evidence>
<dbReference type="NCBIfam" id="TIGR01764">
    <property type="entry name" value="excise"/>
    <property type="match status" value="1"/>
</dbReference>
<keyword evidence="3" id="KW-1185">Reference proteome</keyword>
<dbReference type="InterPro" id="IPR010093">
    <property type="entry name" value="SinI_DNA-bd"/>
</dbReference>
<dbReference type="InterPro" id="IPR009061">
    <property type="entry name" value="DNA-bd_dom_put_sf"/>
</dbReference>
<proteinExistence type="predicted"/>
<dbReference type="Proteomes" id="UP000245711">
    <property type="component" value="Chromosome"/>
</dbReference>
<accession>A0A2S2BT95</accession>
<sequence length="122" mass="13053">MSIDHIVPALDAETVTELRAVLAALSDGATPTVSVDRVELPAPVRDAVVQLLALLGEGQSLALGTVADLLTTSQAAEVLGVSDTYVRRLADSGALPIEMRGTHRRFRLSDVLAHREQFPRRS</sequence>